<accession>A0A939E304</accession>
<proteinExistence type="predicted"/>
<comment type="caution">
    <text evidence="2">The sequence shown here is derived from an EMBL/GenBank/DDBJ whole genome shotgun (WGS) entry which is preliminary data.</text>
</comment>
<reference evidence="2" key="1">
    <citation type="submission" date="2021-03" db="EMBL/GenBank/DDBJ databases">
        <authorList>
            <person name="Sun Q."/>
        </authorList>
    </citation>
    <scope>NUCLEOTIDE SEQUENCE</scope>
    <source>
        <strain evidence="2">CCM 8862</strain>
    </source>
</reference>
<protein>
    <submittedName>
        <fullName evidence="2">Uncharacterized protein</fullName>
    </submittedName>
</protein>
<dbReference type="AlphaFoldDB" id="A0A939E304"/>
<keyword evidence="1" id="KW-1133">Transmembrane helix</keyword>
<keyword evidence="1" id="KW-0472">Membrane</keyword>
<evidence type="ECO:0000313" key="2">
    <source>
        <dbReference type="EMBL" id="MBN9644507.1"/>
    </source>
</evidence>
<organism evidence="2 3">
    <name type="scientific">Corynebacterium mendelii</name>
    <dbReference type="NCBI Taxonomy" id="2765362"/>
    <lineage>
        <taxon>Bacteria</taxon>
        <taxon>Bacillati</taxon>
        <taxon>Actinomycetota</taxon>
        <taxon>Actinomycetes</taxon>
        <taxon>Mycobacteriales</taxon>
        <taxon>Corynebacteriaceae</taxon>
        <taxon>Corynebacterium</taxon>
    </lineage>
</organism>
<keyword evidence="3" id="KW-1185">Reference proteome</keyword>
<keyword evidence="1" id="KW-0812">Transmembrane</keyword>
<dbReference type="RefSeq" id="WP_207278992.1">
    <property type="nucleotide sequence ID" value="NZ_JAFLEQ010000014.1"/>
</dbReference>
<evidence type="ECO:0000313" key="3">
    <source>
        <dbReference type="Proteomes" id="UP000664332"/>
    </source>
</evidence>
<evidence type="ECO:0000256" key="1">
    <source>
        <dbReference type="SAM" id="Phobius"/>
    </source>
</evidence>
<feature type="transmembrane region" description="Helical" evidence="1">
    <location>
        <begin position="21"/>
        <end position="40"/>
    </location>
</feature>
<dbReference type="Proteomes" id="UP000664332">
    <property type="component" value="Unassembled WGS sequence"/>
</dbReference>
<name>A0A939E304_9CORY</name>
<sequence length="231" mass="25473">MSSTAAGHADNLVVTMPQQQHFVQIITGLMTFFTVLVTLINQIPSVIPPGLFGGGSTIATAVPPFPTADTTYPMVVATGDGTVYINSVSLDLDMASVRGATTLFPPVGWPEYLDDGRSVTRYDYKSARYYFEGQKLVRIATPRTPDKLVLGDDISRAFSLYGQPVHCYWSSTKENFCGFVSSQAHGTAWIIRYHPDTRAITGIWLADNLLQLQADERHARIEAERAQRNAR</sequence>
<gene>
    <name evidence="2" type="ORF">JZY06_07770</name>
</gene>
<dbReference type="EMBL" id="JAFLEQ010000014">
    <property type="protein sequence ID" value="MBN9644507.1"/>
    <property type="molecule type" value="Genomic_DNA"/>
</dbReference>